<accession>A0A2J6TSC7</accession>
<dbReference type="GeneID" id="36578724"/>
<evidence type="ECO:0000313" key="2">
    <source>
        <dbReference type="Proteomes" id="UP000235371"/>
    </source>
</evidence>
<organism evidence="1 2">
    <name type="scientific">Hyaloscypha bicolor E</name>
    <dbReference type="NCBI Taxonomy" id="1095630"/>
    <lineage>
        <taxon>Eukaryota</taxon>
        <taxon>Fungi</taxon>
        <taxon>Dikarya</taxon>
        <taxon>Ascomycota</taxon>
        <taxon>Pezizomycotina</taxon>
        <taxon>Leotiomycetes</taxon>
        <taxon>Helotiales</taxon>
        <taxon>Hyaloscyphaceae</taxon>
        <taxon>Hyaloscypha</taxon>
        <taxon>Hyaloscypha bicolor</taxon>
    </lineage>
</organism>
<dbReference type="RefSeq" id="XP_024742821.1">
    <property type="nucleotide sequence ID" value="XM_024870642.1"/>
</dbReference>
<dbReference type="AlphaFoldDB" id="A0A2J6TSC7"/>
<protein>
    <submittedName>
        <fullName evidence="1">Uncharacterized protein</fullName>
    </submittedName>
</protein>
<sequence length="122" mass="13890">MLLESSLTAFTAFSRGRPVQCLFLVVRLCGGTLTFNRLFSSHHRVSALESTKARFRFSTFSIISTLVLPWYVSSKATLPSPSVFRLLLWRTKHERRFVGWMLPQSQLLIAPTNETSTTPHAF</sequence>
<keyword evidence="2" id="KW-1185">Reference proteome</keyword>
<dbReference type="EMBL" id="KZ613745">
    <property type="protein sequence ID" value="PMD65917.1"/>
    <property type="molecule type" value="Genomic_DNA"/>
</dbReference>
<gene>
    <name evidence="1" type="ORF">K444DRAFT_157490</name>
</gene>
<dbReference type="InParanoid" id="A0A2J6TSC7"/>
<evidence type="ECO:0000313" key="1">
    <source>
        <dbReference type="EMBL" id="PMD65917.1"/>
    </source>
</evidence>
<reference evidence="1 2" key="1">
    <citation type="submission" date="2016-04" db="EMBL/GenBank/DDBJ databases">
        <title>A degradative enzymes factory behind the ericoid mycorrhizal symbiosis.</title>
        <authorList>
            <consortium name="DOE Joint Genome Institute"/>
            <person name="Martino E."/>
            <person name="Morin E."/>
            <person name="Grelet G."/>
            <person name="Kuo A."/>
            <person name="Kohler A."/>
            <person name="Daghino S."/>
            <person name="Barry K."/>
            <person name="Choi C."/>
            <person name="Cichocki N."/>
            <person name="Clum A."/>
            <person name="Copeland A."/>
            <person name="Hainaut M."/>
            <person name="Haridas S."/>
            <person name="Labutti K."/>
            <person name="Lindquist E."/>
            <person name="Lipzen A."/>
            <person name="Khouja H.-R."/>
            <person name="Murat C."/>
            <person name="Ohm R."/>
            <person name="Olson A."/>
            <person name="Spatafora J."/>
            <person name="Veneault-Fourrey C."/>
            <person name="Henrissat B."/>
            <person name="Grigoriev I."/>
            <person name="Martin F."/>
            <person name="Perotto S."/>
        </authorList>
    </citation>
    <scope>NUCLEOTIDE SEQUENCE [LARGE SCALE GENOMIC DNA]</scope>
    <source>
        <strain evidence="1 2">E</strain>
    </source>
</reference>
<dbReference type="Proteomes" id="UP000235371">
    <property type="component" value="Unassembled WGS sequence"/>
</dbReference>
<name>A0A2J6TSC7_9HELO</name>
<proteinExistence type="predicted"/>